<gene>
    <name evidence="2" type="ORF">B7C62_28130</name>
</gene>
<feature type="region of interest" description="Disordered" evidence="1">
    <location>
        <begin position="120"/>
        <end position="163"/>
    </location>
</feature>
<accession>A0ABC8BZB0</accession>
<evidence type="ECO:0008006" key="4">
    <source>
        <dbReference type="Google" id="ProtNLM"/>
    </source>
</evidence>
<feature type="compositionally biased region" description="Low complexity" evidence="1">
    <location>
        <begin position="132"/>
        <end position="146"/>
    </location>
</feature>
<proteinExistence type="predicted"/>
<name>A0ABC8BZB0_9ACTN</name>
<evidence type="ECO:0000313" key="3">
    <source>
        <dbReference type="Proteomes" id="UP000192251"/>
    </source>
</evidence>
<keyword evidence="3" id="KW-1185">Reference proteome</keyword>
<feature type="compositionally biased region" description="Pro residues" evidence="1">
    <location>
        <begin position="147"/>
        <end position="156"/>
    </location>
</feature>
<dbReference type="Proteomes" id="UP000192251">
    <property type="component" value="Chromosome"/>
</dbReference>
<dbReference type="EMBL" id="CP020563">
    <property type="protein sequence ID" value="ARF75692.1"/>
    <property type="molecule type" value="Genomic_DNA"/>
</dbReference>
<reference evidence="2 3" key="1">
    <citation type="submission" date="2017-04" db="EMBL/GenBank/DDBJ databases">
        <title>The complete genome sequence of Streptomyces albolongus YIM 101047, the producer of novel bafilomycins and novel odoriferous sesquiterpenoids.</title>
        <authorList>
            <person name="Yin M."/>
            <person name="Jiang Y."/>
        </authorList>
    </citation>
    <scope>NUCLEOTIDE SEQUENCE [LARGE SCALE GENOMIC DNA]</scope>
    <source>
        <strain evidence="2 3">YIM 101047</strain>
    </source>
</reference>
<dbReference type="RefSeq" id="WP_084750282.1">
    <property type="nucleotide sequence ID" value="NZ_CP020563.1"/>
</dbReference>
<evidence type="ECO:0000256" key="1">
    <source>
        <dbReference type="SAM" id="MobiDB-lite"/>
    </source>
</evidence>
<feature type="region of interest" description="Disordered" evidence="1">
    <location>
        <begin position="1"/>
        <end position="23"/>
    </location>
</feature>
<dbReference type="KEGG" id="kab:B7C62_28130"/>
<evidence type="ECO:0000313" key="2">
    <source>
        <dbReference type="EMBL" id="ARF75692.1"/>
    </source>
</evidence>
<protein>
    <recommendedName>
        <fullName evidence="4">Collagen-like protein</fullName>
    </recommendedName>
</protein>
<sequence>MPLPDGAQTITITDTRTHPDGGPMRGRIILRPAPALVTNPSAGHTVQGDAEARWVNGQLSLTVLAADATGYEPTGYTHTVMEYPDDAPGRIYPVLLTTDLGDTIDLATLAPVEPYTGDYVLVPGPQGPAGPPGVDGADGADGAPGEQGPPGPPGEPPTGDTVGVTRTVDKAVDEGVSESTALQDDDHLTLPVTAGARYAIDACLIASGDPTADLALTLTAPPGSTGGWAPAAITLGVSDGTGSIRLTRYDPGAPAAVGITTAGVIVAPVGTITAGADGMIAVQWAQNVSSATPTVLRSGSWLRVTRTA</sequence>
<organism evidence="2 3">
    <name type="scientific">Kitasatospora albolonga</name>
    <dbReference type="NCBI Taxonomy" id="68173"/>
    <lineage>
        <taxon>Bacteria</taxon>
        <taxon>Bacillati</taxon>
        <taxon>Actinomycetota</taxon>
        <taxon>Actinomycetes</taxon>
        <taxon>Kitasatosporales</taxon>
        <taxon>Streptomycetaceae</taxon>
        <taxon>Kitasatospora</taxon>
    </lineage>
</organism>
<dbReference type="AlphaFoldDB" id="A0ABC8BZB0"/>